<proteinExistence type="predicted"/>
<dbReference type="PANTHER" id="PTHR21261:SF17">
    <property type="entry name" value="BEAT VI"/>
    <property type="match status" value="1"/>
</dbReference>
<protein>
    <recommendedName>
        <fullName evidence="1">Immunoglobulin domain-containing protein</fullName>
    </recommendedName>
</protein>
<dbReference type="PANTHER" id="PTHR21261">
    <property type="entry name" value="BEAT PROTEIN"/>
    <property type="match status" value="1"/>
</dbReference>
<organism evidence="2 3">
    <name type="scientific">Nesidiocoris tenuis</name>
    <dbReference type="NCBI Taxonomy" id="355587"/>
    <lineage>
        <taxon>Eukaryota</taxon>
        <taxon>Metazoa</taxon>
        <taxon>Ecdysozoa</taxon>
        <taxon>Arthropoda</taxon>
        <taxon>Hexapoda</taxon>
        <taxon>Insecta</taxon>
        <taxon>Pterygota</taxon>
        <taxon>Neoptera</taxon>
        <taxon>Paraneoptera</taxon>
        <taxon>Hemiptera</taxon>
        <taxon>Heteroptera</taxon>
        <taxon>Panheteroptera</taxon>
        <taxon>Cimicomorpha</taxon>
        <taxon>Miridae</taxon>
        <taxon>Dicyphina</taxon>
        <taxon>Nesidiocoris</taxon>
    </lineage>
</organism>
<accession>A0ABN7AV51</accession>
<dbReference type="SUPFAM" id="SSF48726">
    <property type="entry name" value="Immunoglobulin"/>
    <property type="match status" value="1"/>
</dbReference>
<reference evidence="2 3" key="1">
    <citation type="submission" date="2023-09" db="EMBL/GenBank/DDBJ databases">
        <title>Nesidiocoris tenuis whole genome shotgun sequence.</title>
        <authorList>
            <person name="Shibata T."/>
            <person name="Shimoda M."/>
            <person name="Kobayashi T."/>
            <person name="Uehara T."/>
        </authorList>
    </citation>
    <scope>NUCLEOTIDE SEQUENCE [LARGE SCALE GENOMIC DNA]</scope>
    <source>
        <strain evidence="2 3">Japan</strain>
    </source>
</reference>
<dbReference type="InterPro" id="IPR013783">
    <property type="entry name" value="Ig-like_fold"/>
</dbReference>
<sequence>MEDPGGWCLRDVVMWAPEMVRAGTTLQLGCDYDLEGSALYSIKFYQGDQEFYRYVPKEAPPTRVFALPGIQVDVYQSNSTVVTLNNVQKEMTGSYKCEVSADAPFFHTAIRSSNLVVIEKPVTVPEILVEKLKYSLGEKIRANCTSRSSYPAANLTFYVNNVPLRSSDLTKLYWYVKSERGGLETSLLELETSAVPSMFVEGRFRLRCIATQYTLYRKAADVWLQEDMPQLAHVLGPSNPNPDLAESSSSQVHRHSELLNFFVLVTFLYGQR</sequence>
<feature type="domain" description="Immunoglobulin" evidence="1">
    <location>
        <begin position="15"/>
        <end position="118"/>
    </location>
</feature>
<dbReference type="Gene3D" id="2.60.40.10">
    <property type="entry name" value="Immunoglobulins"/>
    <property type="match status" value="2"/>
</dbReference>
<dbReference type="InterPro" id="IPR036179">
    <property type="entry name" value="Ig-like_dom_sf"/>
</dbReference>
<gene>
    <name evidence="2" type="ORF">NTJ_08895</name>
</gene>
<dbReference type="SMART" id="SM00409">
    <property type="entry name" value="IG"/>
    <property type="match status" value="1"/>
</dbReference>
<dbReference type="EMBL" id="AP028914">
    <property type="protein sequence ID" value="BES96086.1"/>
    <property type="molecule type" value="Genomic_DNA"/>
</dbReference>
<keyword evidence="3" id="KW-1185">Reference proteome</keyword>
<evidence type="ECO:0000313" key="3">
    <source>
        <dbReference type="Proteomes" id="UP001307889"/>
    </source>
</evidence>
<name>A0ABN7AV51_9HEMI</name>
<dbReference type="InterPro" id="IPR003599">
    <property type="entry name" value="Ig_sub"/>
</dbReference>
<evidence type="ECO:0000313" key="2">
    <source>
        <dbReference type="EMBL" id="BES96086.1"/>
    </source>
</evidence>
<evidence type="ECO:0000259" key="1">
    <source>
        <dbReference type="SMART" id="SM00409"/>
    </source>
</evidence>
<dbReference type="Proteomes" id="UP001307889">
    <property type="component" value="Chromosome 6"/>
</dbReference>